<comment type="caution">
    <text evidence="7">The sequence shown here is derived from an EMBL/GenBank/DDBJ whole genome shotgun (WGS) entry which is preliminary data.</text>
</comment>
<evidence type="ECO:0000259" key="6">
    <source>
        <dbReference type="Pfam" id="PF18052"/>
    </source>
</evidence>
<reference evidence="7" key="2">
    <citation type="submission" date="2021-12" db="EMBL/GenBank/DDBJ databases">
        <title>Resequencing data analysis of finger millet.</title>
        <authorList>
            <person name="Hatakeyama M."/>
            <person name="Aluri S."/>
            <person name="Balachadran M.T."/>
            <person name="Sivarajan S.R."/>
            <person name="Poveda L."/>
            <person name="Shimizu-Inatsugi R."/>
            <person name="Schlapbach R."/>
            <person name="Sreeman S.M."/>
            <person name="Shimizu K.K."/>
        </authorList>
    </citation>
    <scope>NUCLEOTIDE SEQUENCE</scope>
</reference>
<keyword evidence="4" id="KW-0547">Nucleotide-binding</keyword>
<keyword evidence="2" id="KW-0433">Leucine-rich repeat</keyword>
<evidence type="ECO:0000256" key="5">
    <source>
        <dbReference type="ARBA" id="ARBA00022821"/>
    </source>
</evidence>
<dbReference type="Pfam" id="PF18052">
    <property type="entry name" value="Rx_N"/>
    <property type="match status" value="1"/>
</dbReference>
<dbReference type="PANTHER" id="PTHR19338">
    <property type="entry name" value="TRANSLOCASE OF INNER MITOCHONDRIAL MEMBRANE 13 HOMOLOG"/>
    <property type="match status" value="1"/>
</dbReference>
<keyword evidence="5" id="KW-0611">Plant defense</keyword>
<feature type="domain" description="Disease resistance N-terminal" evidence="6">
    <location>
        <begin position="12"/>
        <end position="79"/>
    </location>
</feature>
<organism evidence="7 8">
    <name type="scientific">Eleusine coracana subsp. coracana</name>
    <dbReference type="NCBI Taxonomy" id="191504"/>
    <lineage>
        <taxon>Eukaryota</taxon>
        <taxon>Viridiplantae</taxon>
        <taxon>Streptophyta</taxon>
        <taxon>Embryophyta</taxon>
        <taxon>Tracheophyta</taxon>
        <taxon>Spermatophyta</taxon>
        <taxon>Magnoliopsida</taxon>
        <taxon>Liliopsida</taxon>
        <taxon>Poales</taxon>
        <taxon>Poaceae</taxon>
        <taxon>PACMAD clade</taxon>
        <taxon>Chloridoideae</taxon>
        <taxon>Cynodonteae</taxon>
        <taxon>Eleusininae</taxon>
        <taxon>Eleusine</taxon>
    </lineage>
</organism>
<dbReference type="GO" id="GO:0000166">
    <property type="term" value="F:nucleotide binding"/>
    <property type="evidence" value="ECO:0007669"/>
    <property type="project" value="UniProtKB-KW"/>
</dbReference>
<dbReference type="GO" id="GO:0006952">
    <property type="term" value="P:defense response"/>
    <property type="evidence" value="ECO:0007669"/>
    <property type="project" value="UniProtKB-KW"/>
</dbReference>
<reference evidence="7" key="1">
    <citation type="journal article" date="2018" name="DNA Res.">
        <title>Multiple hybrid de novo genome assembly of finger millet, an orphan allotetraploid crop.</title>
        <authorList>
            <person name="Hatakeyama M."/>
            <person name="Aluri S."/>
            <person name="Balachadran M.T."/>
            <person name="Sivarajan S.R."/>
            <person name="Patrignani A."/>
            <person name="Gruter S."/>
            <person name="Poveda L."/>
            <person name="Shimizu-Inatsugi R."/>
            <person name="Baeten J."/>
            <person name="Francoijs K.J."/>
            <person name="Nataraja K.N."/>
            <person name="Reddy Y.A.N."/>
            <person name="Phadnis S."/>
            <person name="Ravikumar R.L."/>
            <person name="Schlapbach R."/>
            <person name="Sreeman S.M."/>
            <person name="Shimizu K.K."/>
        </authorList>
    </citation>
    <scope>NUCLEOTIDE SEQUENCE</scope>
</reference>
<dbReference type="AlphaFoldDB" id="A0AAV5E1T1"/>
<evidence type="ECO:0000313" key="8">
    <source>
        <dbReference type="Proteomes" id="UP001054889"/>
    </source>
</evidence>
<dbReference type="Gene3D" id="1.20.5.4130">
    <property type="match status" value="1"/>
</dbReference>
<evidence type="ECO:0000313" key="7">
    <source>
        <dbReference type="EMBL" id="GJN16448.1"/>
    </source>
</evidence>
<gene>
    <name evidence="7" type="primary">gb03437</name>
    <name evidence="7" type="ORF">PR202_gb03437</name>
</gene>
<sequence length="93" mass="10564">MDKFLVSAATGALNPALEKLAAVLGDEYKRFKGVRGEVKSLTEELGAMHAFLLKMSEEESPDAQDRAWMKEVRELSYSIRFKIVITINFFCYL</sequence>
<dbReference type="EMBL" id="BQKI01000072">
    <property type="protein sequence ID" value="GJN16448.1"/>
    <property type="molecule type" value="Genomic_DNA"/>
</dbReference>
<keyword evidence="3" id="KW-0677">Repeat</keyword>
<accession>A0AAV5E1T1</accession>
<evidence type="ECO:0000256" key="4">
    <source>
        <dbReference type="ARBA" id="ARBA00022741"/>
    </source>
</evidence>
<name>A0AAV5E1T1_ELECO</name>
<evidence type="ECO:0000256" key="2">
    <source>
        <dbReference type="ARBA" id="ARBA00022614"/>
    </source>
</evidence>
<dbReference type="Proteomes" id="UP001054889">
    <property type="component" value="Unassembled WGS sequence"/>
</dbReference>
<keyword evidence="8" id="KW-1185">Reference proteome</keyword>
<dbReference type="InterPro" id="IPR041118">
    <property type="entry name" value="Rx_N"/>
</dbReference>
<evidence type="ECO:0000256" key="1">
    <source>
        <dbReference type="ARBA" id="ARBA00008894"/>
    </source>
</evidence>
<evidence type="ECO:0000256" key="3">
    <source>
        <dbReference type="ARBA" id="ARBA00022737"/>
    </source>
</evidence>
<protein>
    <recommendedName>
        <fullName evidence="6">Disease resistance N-terminal domain-containing protein</fullName>
    </recommendedName>
</protein>
<comment type="similarity">
    <text evidence="1">Belongs to the disease resistance NB-LRR family.</text>
</comment>
<dbReference type="PANTHER" id="PTHR19338:SF42">
    <property type="entry name" value="RX N-TERMINAL DOMAIN-CONTAINING PROTEIN"/>
    <property type="match status" value="1"/>
</dbReference>
<proteinExistence type="inferred from homology"/>